<protein>
    <recommendedName>
        <fullName evidence="5">Adhesin domain-containing protein</fullName>
    </recommendedName>
</protein>
<feature type="region of interest" description="Disordered" evidence="1">
    <location>
        <begin position="30"/>
        <end position="57"/>
    </location>
</feature>
<dbReference type="PROSITE" id="PS51257">
    <property type="entry name" value="PROKAR_LIPOPROTEIN"/>
    <property type="match status" value="1"/>
</dbReference>
<dbReference type="OrthoDB" id="4331847at2"/>
<dbReference type="RefSeq" id="WP_089224566.1">
    <property type="nucleotide sequence ID" value="NZ_FZOF01000007.1"/>
</dbReference>
<evidence type="ECO:0000256" key="2">
    <source>
        <dbReference type="SAM" id="SignalP"/>
    </source>
</evidence>
<evidence type="ECO:0000313" key="3">
    <source>
        <dbReference type="EMBL" id="SNS61209.1"/>
    </source>
</evidence>
<dbReference type="Proteomes" id="UP000198280">
    <property type="component" value="Unassembled WGS sequence"/>
</dbReference>
<feature type="signal peptide" evidence="2">
    <location>
        <begin position="1"/>
        <end position="21"/>
    </location>
</feature>
<name>A0A239FWE3_9ACTN</name>
<evidence type="ECO:0000256" key="1">
    <source>
        <dbReference type="SAM" id="MobiDB-lite"/>
    </source>
</evidence>
<evidence type="ECO:0000313" key="4">
    <source>
        <dbReference type="Proteomes" id="UP000198280"/>
    </source>
</evidence>
<keyword evidence="2" id="KW-0732">Signal</keyword>
<reference evidence="3 4" key="1">
    <citation type="submission" date="2017-06" db="EMBL/GenBank/DDBJ databases">
        <authorList>
            <person name="Kim H.J."/>
            <person name="Triplett B.A."/>
        </authorList>
    </citation>
    <scope>NUCLEOTIDE SEQUENCE [LARGE SCALE GENOMIC DNA]</scope>
    <source>
        <strain evidence="3 4">CGMCC 4.1858</strain>
    </source>
</reference>
<dbReference type="AlphaFoldDB" id="A0A239FWE3"/>
<sequence length="251" mass="24856">MVKSWRAVAVVLALAAAGFLASCDAGGDGAPGADVTGSAVPSGKGSPGGATDGSSPRSYEISGAKALDVRNENGSVRITVGSGPMSVTETLEYGAVKPATRHRVEGGTLQLTGSGCGNSRPCKVDYVVRVPASTPVTVRVRNGQVEADGVTGAVDLGTGNGGVTGIALGARRASLTSENGTVEATFEAAPEEVTTTTGNGMVTVTVPPGTAYDVRARTGVGMSEVSVPTDASSARRITATTGNGMVTVRTG</sequence>
<feature type="chain" id="PRO_5038358164" description="Adhesin domain-containing protein" evidence="2">
    <location>
        <begin position="22"/>
        <end position="251"/>
    </location>
</feature>
<organism evidence="3 4">
    <name type="scientific">Actinacidiphila glaucinigra</name>
    <dbReference type="NCBI Taxonomy" id="235986"/>
    <lineage>
        <taxon>Bacteria</taxon>
        <taxon>Bacillati</taxon>
        <taxon>Actinomycetota</taxon>
        <taxon>Actinomycetes</taxon>
        <taxon>Kitasatosporales</taxon>
        <taxon>Streptomycetaceae</taxon>
        <taxon>Actinacidiphila</taxon>
    </lineage>
</organism>
<gene>
    <name evidence="3" type="ORF">SAMN05216252_107109</name>
</gene>
<dbReference type="EMBL" id="FZOF01000007">
    <property type="protein sequence ID" value="SNS61209.1"/>
    <property type="molecule type" value="Genomic_DNA"/>
</dbReference>
<keyword evidence="4" id="KW-1185">Reference proteome</keyword>
<accession>A0A239FWE3</accession>
<proteinExistence type="predicted"/>
<evidence type="ECO:0008006" key="5">
    <source>
        <dbReference type="Google" id="ProtNLM"/>
    </source>
</evidence>